<name>A0ABN2IVE1_9ACTN</name>
<dbReference type="EMBL" id="BAAANY010000038">
    <property type="protein sequence ID" value="GAA1712545.1"/>
    <property type="molecule type" value="Genomic_DNA"/>
</dbReference>
<proteinExistence type="predicted"/>
<evidence type="ECO:0000256" key="1">
    <source>
        <dbReference type="SAM" id="MobiDB-lite"/>
    </source>
</evidence>
<accession>A0ABN2IVE1</accession>
<sequence length="51" mass="6072">MDDEVQAASDTLRRHRAGEEMPATELKAALQVMEAWWRREVTRMTRKEREV</sequence>
<evidence type="ECO:0000313" key="3">
    <source>
        <dbReference type="Proteomes" id="UP001500618"/>
    </source>
</evidence>
<reference evidence="2 3" key="1">
    <citation type="journal article" date="2019" name="Int. J. Syst. Evol. Microbiol.">
        <title>The Global Catalogue of Microorganisms (GCM) 10K type strain sequencing project: providing services to taxonomists for standard genome sequencing and annotation.</title>
        <authorList>
            <consortium name="The Broad Institute Genomics Platform"/>
            <consortium name="The Broad Institute Genome Sequencing Center for Infectious Disease"/>
            <person name="Wu L."/>
            <person name="Ma J."/>
        </authorList>
    </citation>
    <scope>NUCLEOTIDE SEQUENCE [LARGE SCALE GENOMIC DNA]</scope>
    <source>
        <strain evidence="2 3">JCM 14718</strain>
    </source>
</reference>
<evidence type="ECO:0000313" key="2">
    <source>
        <dbReference type="EMBL" id="GAA1712545.1"/>
    </source>
</evidence>
<protein>
    <submittedName>
        <fullName evidence="2">Uncharacterized protein</fullName>
    </submittedName>
</protein>
<dbReference type="RefSeq" id="WP_344314593.1">
    <property type="nucleotide sequence ID" value="NZ_BAAANY010000038.1"/>
</dbReference>
<comment type="caution">
    <text evidence="2">The sequence shown here is derived from an EMBL/GenBank/DDBJ whole genome shotgun (WGS) entry which is preliminary data.</text>
</comment>
<organism evidence="2 3">
    <name type="scientific">Fodinicola feengrottensis</name>
    <dbReference type="NCBI Taxonomy" id="435914"/>
    <lineage>
        <taxon>Bacteria</taxon>
        <taxon>Bacillati</taxon>
        <taxon>Actinomycetota</taxon>
        <taxon>Actinomycetes</taxon>
        <taxon>Mycobacteriales</taxon>
        <taxon>Fodinicola</taxon>
    </lineage>
</organism>
<dbReference type="Proteomes" id="UP001500618">
    <property type="component" value="Unassembled WGS sequence"/>
</dbReference>
<gene>
    <name evidence="2" type="ORF">GCM10009765_72030</name>
</gene>
<keyword evidence="3" id="KW-1185">Reference proteome</keyword>
<feature type="region of interest" description="Disordered" evidence="1">
    <location>
        <begin position="1"/>
        <end position="20"/>
    </location>
</feature>